<evidence type="ECO:0000256" key="1">
    <source>
        <dbReference type="ARBA" id="ARBA00022679"/>
    </source>
</evidence>
<dbReference type="Pfam" id="PF01648">
    <property type="entry name" value="ACPS"/>
    <property type="match status" value="1"/>
</dbReference>
<dbReference type="EMBL" id="AP014564">
    <property type="protein sequence ID" value="BAV94254.1"/>
    <property type="molecule type" value="Genomic_DNA"/>
</dbReference>
<keyword evidence="4" id="KW-1185">Reference proteome</keyword>
<keyword evidence="1" id="KW-0808">Transferase</keyword>
<evidence type="ECO:0000259" key="2">
    <source>
        <dbReference type="Pfam" id="PF01648"/>
    </source>
</evidence>
<dbReference type="InterPro" id="IPR037143">
    <property type="entry name" value="4-PPantetheinyl_Trfase_dom_sf"/>
</dbReference>
<dbReference type="GO" id="GO:0000287">
    <property type="term" value="F:magnesium ion binding"/>
    <property type="evidence" value="ECO:0007669"/>
    <property type="project" value="InterPro"/>
</dbReference>
<gene>
    <name evidence="3" type="ORF">JBKA6_0241</name>
</gene>
<dbReference type="Gene3D" id="3.90.470.20">
    <property type="entry name" value="4'-phosphopantetheinyl transferase domain"/>
    <property type="match status" value="1"/>
</dbReference>
<sequence length="178" mass="20368">MIKEGLLSVDSLKLFKKFSSSKRKKEFLYTRMCLKSLGINDDQLLYTPQGKPFLSNSSQFISISHSKQSIAIALSNREIGVDIEEVISNRILSLTDKFLTEREKEIFIDLRDIHIAWGAKESIYKAYGKGGISIKDDINLSKFPKGILTKEKQEIKYDIHTRIINDKNIVLAIEELDL</sequence>
<dbReference type="AlphaFoldDB" id="A0A1J1E4K9"/>
<dbReference type="SUPFAM" id="SSF56214">
    <property type="entry name" value="4'-phosphopantetheinyl transferase"/>
    <property type="match status" value="2"/>
</dbReference>
<dbReference type="GO" id="GO:0008897">
    <property type="term" value="F:holo-[acyl-carrier-protein] synthase activity"/>
    <property type="evidence" value="ECO:0007669"/>
    <property type="project" value="InterPro"/>
</dbReference>
<feature type="domain" description="4'-phosphopantetheinyl transferase" evidence="2">
    <location>
        <begin position="79"/>
        <end position="162"/>
    </location>
</feature>
<dbReference type="Proteomes" id="UP000243197">
    <property type="component" value="Chromosome"/>
</dbReference>
<proteinExistence type="predicted"/>
<name>A0A1J1E4K9_9FLAO</name>
<protein>
    <submittedName>
        <fullName evidence="3">Siderophore biosynthesis regulatory protein</fullName>
    </submittedName>
</protein>
<accession>A0A1J1E4K9</accession>
<organism evidence="3 4">
    <name type="scientific">Ichthyobacterium seriolicida</name>
    <dbReference type="NCBI Taxonomy" id="242600"/>
    <lineage>
        <taxon>Bacteria</taxon>
        <taxon>Pseudomonadati</taxon>
        <taxon>Bacteroidota</taxon>
        <taxon>Flavobacteriia</taxon>
        <taxon>Flavobacteriales</taxon>
        <taxon>Ichthyobacteriaceae</taxon>
        <taxon>Ichthyobacterium</taxon>
    </lineage>
</organism>
<dbReference type="InterPro" id="IPR008278">
    <property type="entry name" value="4-PPantetheinyl_Trfase_dom"/>
</dbReference>
<dbReference type="KEGG" id="ise:JBKA6_0241"/>
<evidence type="ECO:0000313" key="3">
    <source>
        <dbReference type="EMBL" id="BAV94254.1"/>
    </source>
</evidence>
<reference evidence="3 4" key="1">
    <citation type="submission" date="2014-03" db="EMBL/GenBank/DDBJ databases">
        <title>complete genome sequence of Flavobacteriaceae bacterium JBKA-6.</title>
        <authorList>
            <person name="Takano T."/>
            <person name="Nakamura Y."/>
            <person name="Takuma S."/>
            <person name="Yasuike M."/>
            <person name="Matsuyama T."/>
            <person name="Sakai T."/>
            <person name="Fujiwara A."/>
            <person name="Kimoto K."/>
            <person name="Fukuda Y."/>
            <person name="Kondo H."/>
            <person name="Hirono I."/>
            <person name="Nakayasu C."/>
        </authorList>
    </citation>
    <scope>NUCLEOTIDE SEQUENCE [LARGE SCALE GENOMIC DNA]</scope>
    <source>
        <strain evidence="3 4">JBKA-6</strain>
    </source>
</reference>
<evidence type="ECO:0000313" key="4">
    <source>
        <dbReference type="Proteomes" id="UP000243197"/>
    </source>
</evidence>